<dbReference type="EMBL" id="AODG01000001">
    <property type="protein sequence ID" value="EUJ30698.1"/>
    <property type="molecule type" value="Genomic_DNA"/>
</dbReference>
<dbReference type="SUPFAM" id="SSF53850">
    <property type="entry name" value="Periplasmic binding protein-like II"/>
    <property type="match status" value="1"/>
</dbReference>
<dbReference type="PANTHER" id="PTHR30290:SF9">
    <property type="entry name" value="OLIGOPEPTIDE-BINDING PROTEIN APPA"/>
    <property type="match status" value="1"/>
</dbReference>
<dbReference type="Gene3D" id="3.10.105.10">
    <property type="entry name" value="Dipeptide-binding Protein, Domain 3"/>
    <property type="match status" value="1"/>
</dbReference>
<reference evidence="5 6" key="1">
    <citation type="submission" date="2012-12" db="EMBL/GenBank/DDBJ databases">
        <title>Novel taxa of Listeriaceae from agricultural environments in the United States.</title>
        <authorList>
            <person name="den Bakker H.C."/>
            <person name="Allred A."/>
            <person name="Warchocki S."/>
            <person name="Wright E.M."/>
            <person name="Burrell A."/>
            <person name="Nightingale K.K."/>
            <person name="Kephart D."/>
            <person name="Wiedmann M."/>
        </authorList>
    </citation>
    <scope>NUCLEOTIDE SEQUENCE [LARGE SCALE GENOMIC DNA]</scope>
    <source>
        <strain evidence="5 6">FSL F6-1183</strain>
    </source>
</reference>
<dbReference type="CDD" id="cd08510">
    <property type="entry name" value="PBP2_Lactococcal_OppA_like"/>
    <property type="match status" value="1"/>
</dbReference>
<dbReference type="PANTHER" id="PTHR30290">
    <property type="entry name" value="PERIPLASMIC BINDING COMPONENT OF ABC TRANSPORTER"/>
    <property type="match status" value="1"/>
</dbReference>
<dbReference type="InterPro" id="IPR030678">
    <property type="entry name" value="Peptide/Ni-bd"/>
</dbReference>
<dbReference type="InterPro" id="IPR000914">
    <property type="entry name" value="SBP_5_dom"/>
</dbReference>
<gene>
    <name evidence="5" type="ORF">LMUR_00205</name>
</gene>
<organism evidence="5 6">
    <name type="scientific">Listeria grayi FSL F6-1183</name>
    <dbReference type="NCBI Taxonomy" id="1265827"/>
    <lineage>
        <taxon>Bacteria</taxon>
        <taxon>Bacillati</taxon>
        <taxon>Bacillota</taxon>
        <taxon>Bacilli</taxon>
        <taxon>Bacillales</taxon>
        <taxon>Listeriaceae</taxon>
        <taxon>Listeria</taxon>
    </lineage>
</organism>
<protein>
    <submittedName>
        <fullName evidence="5">Oligopeptide-binding protein oppA Flags</fullName>
    </submittedName>
</protein>
<dbReference type="Pfam" id="PF00496">
    <property type="entry name" value="SBP_bac_5"/>
    <property type="match status" value="1"/>
</dbReference>
<dbReference type="PROSITE" id="PS51257">
    <property type="entry name" value="PROKAR_LIPOPROTEIN"/>
    <property type="match status" value="1"/>
</dbReference>
<dbReference type="PIRSF" id="PIRSF002741">
    <property type="entry name" value="MppA"/>
    <property type="match status" value="1"/>
</dbReference>
<evidence type="ECO:0000256" key="1">
    <source>
        <dbReference type="ARBA" id="ARBA00005695"/>
    </source>
</evidence>
<sequence>MKKRTRISLISIIIGVLLVLAACGGNSGSSDKTKEVKKDFPLATKGDGKAKADGVANVALVSDTPFQGILNPAFTQGTPDQEIESFFYPSLFGLDKDYNIANNGAGKIKFSDNNKKVTVTLDDKLAWSDGKPVTADDYIFAFEVIGNKDYDGVRYDDTFSGIEGMDGYHAGKADKISGIKKVDDKTVELTYKAANPTLRAGLWSYPIQKAAFKGIPVAKMSASDPVRKNPVGYGPFKIKSMVTGESVKFVANEHYYAGKPKLAGVNLSVASPDTINESLKQGKYDLALSYPTAQYDPKKVPSNVTFLGDNDLSYSYLGFKLGHYDKEKQENVMDKNAKMADPKLRQAMAYAMNNAEVGKSLYKGLRTPANSLIIPNFTSFYDKDLKGYTYDPKKAKKLLADAGYTKKDKDGYLLTPDGKPLVIHLASMSGDKIAEPLAKFYIQNWKDIGIHVELTDGRLMEFNSFYDRIEKDDKDIDIYLGAWGTGTDVNPAGLYSRTSAFNYSRYVSKENDKLLAEGQSEKAFDTAYRADVYKKWQELMVKDAPVVPTLFRYSLNPVNKRLQGYSLDPEVYNTYQEMYVTDKAAK</sequence>
<dbReference type="GO" id="GO:0042597">
    <property type="term" value="C:periplasmic space"/>
    <property type="evidence" value="ECO:0007669"/>
    <property type="project" value="UniProtKB-ARBA"/>
</dbReference>
<dbReference type="InterPro" id="IPR039424">
    <property type="entry name" value="SBP_5"/>
</dbReference>
<dbReference type="GO" id="GO:0015833">
    <property type="term" value="P:peptide transport"/>
    <property type="evidence" value="ECO:0007669"/>
    <property type="project" value="TreeGrafter"/>
</dbReference>
<feature type="domain" description="Solute-binding protein family 5" evidence="4">
    <location>
        <begin position="109"/>
        <end position="502"/>
    </location>
</feature>
<keyword evidence="2" id="KW-0813">Transport</keyword>
<comment type="caution">
    <text evidence="5">The sequence shown here is derived from an EMBL/GenBank/DDBJ whole genome shotgun (WGS) entry which is preliminary data.</text>
</comment>
<proteinExistence type="inferred from homology"/>
<dbReference type="GO" id="GO:1904680">
    <property type="term" value="F:peptide transmembrane transporter activity"/>
    <property type="evidence" value="ECO:0007669"/>
    <property type="project" value="TreeGrafter"/>
</dbReference>
<dbReference type="AlphaFoldDB" id="A0A829RB80"/>
<comment type="similarity">
    <text evidence="1">Belongs to the bacterial solute-binding protein 5 family.</text>
</comment>
<keyword evidence="3" id="KW-0732">Signal</keyword>
<evidence type="ECO:0000256" key="2">
    <source>
        <dbReference type="ARBA" id="ARBA00022448"/>
    </source>
</evidence>
<evidence type="ECO:0000259" key="4">
    <source>
        <dbReference type="Pfam" id="PF00496"/>
    </source>
</evidence>
<dbReference type="Gene3D" id="3.40.190.10">
    <property type="entry name" value="Periplasmic binding protein-like II"/>
    <property type="match status" value="1"/>
</dbReference>
<dbReference type="Proteomes" id="UP000019251">
    <property type="component" value="Unassembled WGS sequence"/>
</dbReference>
<evidence type="ECO:0000256" key="3">
    <source>
        <dbReference type="ARBA" id="ARBA00022729"/>
    </source>
</evidence>
<evidence type="ECO:0000313" key="6">
    <source>
        <dbReference type="Proteomes" id="UP000019251"/>
    </source>
</evidence>
<name>A0A829RB80_LISGR</name>
<evidence type="ECO:0000313" key="5">
    <source>
        <dbReference type="EMBL" id="EUJ30698.1"/>
    </source>
</evidence>
<dbReference type="GO" id="GO:0043190">
    <property type="term" value="C:ATP-binding cassette (ABC) transporter complex"/>
    <property type="evidence" value="ECO:0007669"/>
    <property type="project" value="InterPro"/>
</dbReference>
<dbReference type="RefSeq" id="WP_036103238.1">
    <property type="nucleotide sequence ID" value="NZ_AODG01000001.1"/>
</dbReference>
<accession>A0A829RB80</accession>